<dbReference type="RefSeq" id="WP_146893234.1">
    <property type="nucleotide sequence ID" value="NZ_VORX01000004.1"/>
</dbReference>
<dbReference type="Pfam" id="PF07728">
    <property type="entry name" value="AAA_5"/>
    <property type="match status" value="1"/>
</dbReference>
<dbReference type="GO" id="GO:0016887">
    <property type="term" value="F:ATP hydrolysis activity"/>
    <property type="evidence" value="ECO:0007669"/>
    <property type="project" value="InterPro"/>
</dbReference>
<organism evidence="2 3">
    <name type="scientific">Gelidibacter salicanalis</name>
    <dbReference type="NCBI Taxonomy" id="291193"/>
    <lineage>
        <taxon>Bacteria</taxon>
        <taxon>Pseudomonadati</taxon>
        <taxon>Bacteroidota</taxon>
        <taxon>Flavobacteriia</taxon>
        <taxon>Flavobacteriales</taxon>
        <taxon>Flavobacteriaceae</taxon>
        <taxon>Gelidibacter</taxon>
    </lineage>
</organism>
<dbReference type="InterPro" id="IPR003593">
    <property type="entry name" value="AAA+_ATPase"/>
</dbReference>
<protein>
    <submittedName>
        <fullName evidence="2">MoxR family ATPase</fullName>
    </submittedName>
</protein>
<dbReference type="CDD" id="cd00009">
    <property type="entry name" value="AAA"/>
    <property type="match status" value="1"/>
</dbReference>
<dbReference type="SUPFAM" id="SSF52540">
    <property type="entry name" value="P-loop containing nucleoside triphosphate hydrolases"/>
    <property type="match status" value="1"/>
</dbReference>
<feature type="domain" description="AAA+ ATPase" evidence="1">
    <location>
        <begin position="67"/>
        <end position="243"/>
    </location>
</feature>
<dbReference type="AlphaFoldDB" id="A0A5C7AHN6"/>
<sequence length="334" mass="38379">MKTLELLDLNGVLEIEIPRINIKEYDITYDFEHRKLNYNELEGKSKPVSAYMLSRELAIAVNAAIVTGRPLLIKGEPGSGKTKLAQALASYFYKEEANKYYFEWHIKSKSKAKDGGYIFDHVGRMRDATISSSDIQASKRASNPDNYITLEALGKAFTAGSQMGKKTILLIDEIDKGDIDFPNDLLLELDEMRFKINEKNDTYIQAPRELIPLIFITSNNERELPPAFLRRCLYYYIPSFNKEFLNKIALVKMEEFYSDLGEHEFIELSKDQLALFVDKYVALKKEETGSKPPSVSEMLDWLKILVFRVMHHGDKFEHLVDDAQLQKIALKLNS</sequence>
<reference evidence="2 3" key="1">
    <citation type="submission" date="2019-08" db="EMBL/GenBank/DDBJ databases">
        <title>Genome sequence of Gelidibacter salicanalis IC162T.</title>
        <authorList>
            <person name="Bowman J.P."/>
        </authorList>
    </citation>
    <scope>NUCLEOTIDE SEQUENCE [LARGE SCALE GENOMIC DNA]</scope>
    <source>
        <strain evidence="2 3">IC162</strain>
    </source>
</reference>
<dbReference type="InterPro" id="IPR027417">
    <property type="entry name" value="P-loop_NTPase"/>
</dbReference>
<dbReference type="InterPro" id="IPR011704">
    <property type="entry name" value="ATPase_dyneun-rel_AAA"/>
</dbReference>
<dbReference type="EMBL" id="VORX01000004">
    <property type="protein sequence ID" value="TXE07837.1"/>
    <property type="molecule type" value="Genomic_DNA"/>
</dbReference>
<evidence type="ECO:0000259" key="1">
    <source>
        <dbReference type="SMART" id="SM00382"/>
    </source>
</evidence>
<dbReference type="OrthoDB" id="9783370at2"/>
<accession>A0A5C7AHN6</accession>
<dbReference type="GO" id="GO:0005524">
    <property type="term" value="F:ATP binding"/>
    <property type="evidence" value="ECO:0007669"/>
    <property type="project" value="InterPro"/>
</dbReference>
<keyword evidence="3" id="KW-1185">Reference proteome</keyword>
<comment type="caution">
    <text evidence="2">The sequence shown here is derived from an EMBL/GenBank/DDBJ whole genome shotgun (WGS) entry which is preliminary data.</text>
</comment>
<evidence type="ECO:0000313" key="3">
    <source>
        <dbReference type="Proteomes" id="UP000321734"/>
    </source>
</evidence>
<dbReference type="Proteomes" id="UP000321734">
    <property type="component" value="Unassembled WGS sequence"/>
</dbReference>
<proteinExistence type="predicted"/>
<dbReference type="Gene3D" id="3.40.50.300">
    <property type="entry name" value="P-loop containing nucleotide triphosphate hydrolases"/>
    <property type="match status" value="1"/>
</dbReference>
<name>A0A5C7AHN6_9FLAO</name>
<gene>
    <name evidence="2" type="ORF">ES711_10420</name>
</gene>
<evidence type="ECO:0000313" key="2">
    <source>
        <dbReference type="EMBL" id="TXE07837.1"/>
    </source>
</evidence>
<dbReference type="SMART" id="SM00382">
    <property type="entry name" value="AAA"/>
    <property type="match status" value="1"/>
</dbReference>